<accession>A0A1L7WKN0</accession>
<dbReference type="EMBL" id="FJOG01000003">
    <property type="protein sequence ID" value="CZR53334.1"/>
    <property type="molecule type" value="Genomic_DNA"/>
</dbReference>
<dbReference type="Proteomes" id="UP000184330">
    <property type="component" value="Unassembled WGS sequence"/>
</dbReference>
<reference evidence="2 3" key="1">
    <citation type="submission" date="2016-03" db="EMBL/GenBank/DDBJ databases">
        <authorList>
            <person name="Ploux O."/>
        </authorList>
    </citation>
    <scope>NUCLEOTIDE SEQUENCE [LARGE SCALE GENOMIC DNA]</scope>
    <source>
        <strain evidence="2 3">UAMH 11012</strain>
    </source>
</reference>
<evidence type="ECO:0000313" key="2">
    <source>
        <dbReference type="EMBL" id="CZR53334.1"/>
    </source>
</evidence>
<keyword evidence="3" id="KW-1185">Reference proteome</keyword>
<gene>
    <name evidence="2" type="ORF">PAC_03212</name>
</gene>
<proteinExistence type="predicted"/>
<dbReference type="AlphaFoldDB" id="A0A1L7WKN0"/>
<organism evidence="2 3">
    <name type="scientific">Phialocephala subalpina</name>
    <dbReference type="NCBI Taxonomy" id="576137"/>
    <lineage>
        <taxon>Eukaryota</taxon>
        <taxon>Fungi</taxon>
        <taxon>Dikarya</taxon>
        <taxon>Ascomycota</taxon>
        <taxon>Pezizomycotina</taxon>
        <taxon>Leotiomycetes</taxon>
        <taxon>Helotiales</taxon>
        <taxon>Mollisiaceae</taxon>
        <taxon>Phialocephala</taxon>
        <taxon>Phialocephala fortinii species complex</taxon>
    </lineage>
</organism>
<evidence type="ECO:0000313" key="3">
    <source>
        <dbReference type="Proteomes" id="UP000184330"/>
    </source>
</evidence>
<sequence length="117" mass="13036">MSVIHFQPTAGPKVVTNERSLSFCLPAMASKGCFKPSTLIKRHSPVLASLGRYGSYTHTEVSVATSVKTPKLQKHTRELKKQQNRRMGLLRTRTRPSLPNPKERPNPLAYFPVPAAL</sequence>
<protein>
    <submittedName>
        <fullName evidence="2">Uncharacterized protein</fullName>
    </submittedName>
</protein>
<name>A0A1L7WKN0_9HELO</name>
<evidence type="ECO:0000256" key="1">
    <source>
        <dbReference type="SAM" id="MobiDB-lite"/>
    </source>
</evidence>
<feature type="region of interest" description="Disordered" evidence="1">
    <location>
        <begin position="69"/>
        <end position="108"/>
    </location>
</feature>